<reference evidence="9" key="4">
    <citation type="submission" date="2024-03" db="EMBL/GenBank/DDBJ databases">
        <title>Improved genome assembly of Candida auris strain B8441 and annotation of B11205.</title>
        <authorList>
            <person name="Cauldron N.C."/>
            <person name="Shea T."/>
            <person name="Cuomo C.A."/>
        </authorList>
    </citation>
    <scope>NUCLEOTIDE SEQUENCE</scope>
    <source>
        <strain evidence="9">B8441</strain>
    </source>
</reference>
<protein>
    <recommendedName>
        <fullName evidence="2 6">Protein phosphatase methylesterase 1</fullName>
        <shortName evidence="6">PME-1</shortName>
        <ecNumber evidence="6">3.1.1.-</ecNumber>
    </recommendedName>
</protein>
<evidence type="ECO:0000256" key="7">
    <source>
        <dbReference type="PIRSR" id="PIRSR022950-1"/>
    </source>
</evidence>
<evidence type="ECO:0000313" key="11">
    <source>
        <dbReference type="Proteomes" id="UP000230249"/>
    </source>
</evidence>
<dbReference type="PIRSF" id="PIRSF022950">
    <property type="entry name" value="PPase_methylesterase_euk"/>
    <property type="match status" value="1"/>
</dbReference>
<dbReference type="InterPro" id="IPR016812">
    <property type="entry name" value="PPase_methylesterase_euk"/>
</dbReference>
<name>A0A2H0ZU89_CANAR</name>
<feature type="active site" evidence="7">
    <location>
        <position position="330"/>
    </location>
</feature>
<evidence type="ECO:0000259" key="8">
    <source>
        <dbReference type="Pfam" id="PF00561"/>
    </source>
</evidence>
<comment type="function">
    <text evidence="6">Demethylates proteins that have been reversibly carboxymethylated.</text>
</comment>
<keyword evidence="11" id="KW-1185">Reference proteome</keyword>
<evidence type="ECO:0000256" key="6">
    <source>
        <dbReference type="PIRNR" id="PIRNR022950"/>
    </source>
</evidence>
<dbReference type="EMBL" id="PEKT02000007">
    <property type="protein sequence ID" value="PIS52251.1"/>
    <property type="molecule type" value="Genomic_DNA"/>
</dbReference>
<dbReference type="VEuPathDB" id="FungiDB:B9J08_003865"/>
<reference evidence="9 11" key="3">
    <citation type="journal article" date="2018" name="Nat. Commun.">
        <title>Genomic insights into multidrug-resistance, mating and virulence in Candida auris and related emerging species.</title>
        <authorList>
            <person name="Munoz J.F."/>
            <person name="Gade L."/>
            <person name="Chow N.A."/>
            <person name="Loparev V.N."/>
            <person name="Juieng P."/>
            <person name="Berkow E.L."/>
            <person name="Farrer R.A."/>
            <person name="Litvintseva A.P."/>
            <person name="Cuomo C.A."/>
        </authorList>
    </citation>
    <scope>GENOME REANNOTATION</scope>
    <source>
        <strain evidence="9 11">B8441</strain>
    </source>
</reference>
<dbReference type="Gene3D" id="3.40.50.1820">
    <property type="entry name" value="alpha/beta hydrolase"/>
    <property type="match status" value="1"/>
</dbReference>
<organism evidence="10">
    <name type="scientific">Candidozyma auris</name>
    <name type="common">Yeast</name>
    <name type="synonym">Candida auris</name>
    <dbReference type="NCBI Taxonomy" id="498019"/>
    <lineage>
        <taxon>Eukaryota</taxon>
        <taxon>Fungi</taxon>
        <taxon>Dikarya</taxon>
        <taxon>Ascomycota</taxon>
        <taxon>Saccharomycotina</taxon>
        <taxon>Pichiomycetes</taxon>
        <taxon>Metschnikowiaceae</taxon>
        <taxon>Candidozyma</taxon>
    </lineage>
</organism>
<reference evidence="10 11" key="1">
    <citation type="journal article" date="2017" name="Clin. Infect. Dis.">
        <title>Simultaneous emergence of multidrug-resistant Candida auris on 3 continents confirmed by whole-genome sequencing and epidemiological analyses.</title>
        <authorList>
            <person name="Lockhart S.R."/>
            <person name="Etienne K.A."/>
            <person name="Vallabhaneni S."/>
            <person name="Farooqi J."/>
            <person name="Chowdhary A."/>
            <person name="Govender N.P."/>
            <person name="Colombo A.L."/>
            <person name="Calvo B."/>
            <person name="Cuomo C.A."/>
            <person name="Desjardins C.A."/>
            <person name="Berkow E.L."/>
            <person name="Castanheira M."/>
            <person name="Magobo R.E."/>
            <person name="Jabeen K."/>
            <person name="Asghar R.J."/>
            <person name="Meis J.F."/>
            <person name="Jackson B."/>
            <person name="Chiller T."/>
            <person name="Litvintseva A.P."/>
        </authorList>
    </citation>
    <scope>NUCLEOTIDE SEQUENCE [LARGE SCALE GENOMIC DNA]</scope>
    <source>
        <strain evidence="10 11">B8441</strain>
    </source>
</reference>
<dbReference type="VEuPathDB" id="FungiDB:QG37_00724"/>
<evidence type="ECO:0000256" key="2">
    <source>
        <dbReference type="ARBA" id="ARBA00020672"/>
    </source>
</evidence>
<dbReference type="SUPFAM" id="SSF53474">
    <property type="entry name" value="alpha/beta-Hydrolases"/>
    <property type="match status" value="1"/>
</dbReference>
<reference evidence="10" key="2">
    <citation type="submission" date="2017-11" db="EMBL/GenBank/DDBJ databases">
        <title>Candida auris genome assembly and annotation.</title>
        <authorList>
            <person name="Munoz J.F."/>
            <person name="Gade L.G."/>
            <person name="Chow N.A."/>
            <person name="Litvintseva A.P."/>
            <person name="Loparev V.N."/>
            <person name="Cuomo C.A."/>
        </authorList>
    </citation>
    <scope>NUCLEOTIDE SEQUENCE</scope>
    <source>
        <strain evidence="10">B8441</strain>
    </source>
</reference>
<dbReference type="EMBL" id="PEKT03000001">
    <property type="protein sequence ID" value="KAK8443358.1"/>
    <property type="molecule type" value="Genomic_DNA"/>
</dbReference>
<dbReference type="Proteomes" id="UP000230249">
    <property type="component" value="Unassembled WGS sequence"/>
</dbReference>
<proteinExistence type="inferred from homology"/>
<sequence length="372" mass="43301">MSDLERKLFETKRSKVSLEPIEEQPTERYALDNTQKEVRHLMNESWRNTLFEQRKKLLTFEDKFYRDSTHYVQTYYLPPESNDLPVLVCHHGAGSSSSTFLAFISALKSQTEYPRPGVFLFDMFGHGRSTDRPEKNYELDALTDDFSFIMTEFLARTSAKRLFFIGHSLGGSIMTNFLARDNSLLQKVSGLALLDIVEETAVRSLNKVSFFLKSRPRQFNDYEDAMYWHLNSKLLNNEESAKLSIYDLFTEDAQGCLKWRADLEGMAHFWGDWFLGMSEKFLRCDEPMTKKIPKLLVLAGNEHLDKDLIIGQMQGKYQLLVFDNLLETGHFIQEDIPKKLSISILEFLKRHDIAYIERTQTTRRSLWGGSIH</sequence>
<dbReference type="Pfam" id="PF00561">
    <property type="entry name" value="Abhydrolase_1"/>
    <property type="match status" value="1"/>
</dbReference>
<comment type="catalytic activity">
    <reaction evidence="5">
        <text>[phosphatase 2A protein]-C-terminal L-leucine methyl ester + H2O = [phosphatase 2A protein]-C-terminal L-leucine + methanol + H(+)</text>
        <dbReference type="Rhea" id="RHEA:48548"/>
        <dbReference type="Rhea" id="RHEA-COMP:12134"/>
        <dbReference type="Rhea" id="RHEA-COMP:12135"/>
        <dbReference type="ChEBI" id="CHEBI:15377"/>
        <dbReference type="ChEBI" id="CHEBI:15378"/>
        <dbReference type="ChEBI" id="CHEBI:17790"/>
        <dbReference type="ChEBI" id="CHEBI:90516"/>
        <dbReference type="ChEBI" id="CHEBI:90517"/>
        <dbReference type="EC" id="3.1.1.89"/>
    </reaction>
</comment>
<keyword evidence="4 6" id="KW-0378">Hydrolase</keyword>
<evidence type="ECO:0000256" key="5">
    <source>
        <dbReference type="ARBA" id="ARBA00049203"/>
    </source>
</evidence>
<dbReference type="VEuPathDB" id="FungiDB:CJI97_003937"/>
<evidence type="ECO:0000313" key="10">
    <source>
        <dbReference type="EMBL" id="PIS52251.1"/>
    </source>
</evidence>
<dbReference type="EC" id="3.1.1.-" evidence="6"/>
<dbReference type="VEuPathDB" id="FungiDB:CJJ09_000245"/>
<dbReference type="InterPro" id="IPR000073">
    <property type="entry name" value="AB_hydrolase_1"/>
</dbReference>
<evidence type="ECO:0000256" key="1">
    <source>
        <dbReference type="ARBA" id="ARBA00008645"/>
    </source>
</evidence>
<evidence type="ECO:0000256" key="4">
    <source>
        <dbReference type="ARBA" id="ARBA00022801"/>
    </source>
</evidence>
<keyword evidence="3 6" id="KW-0719">Serine esterase</keyword>
<dbReference type="VEuPathDB" id="FungiDB:CJI96_0002394"/>
<dbReference type="OMA" id="VMVCHHG"/>
<feature type="active site" evidence="7">
    <location>
        <position position="168"/>
    </location>
</feature>
<dbReference type="AlphaFoldDB" id="A0A2H0ZU89"/>
<feature type="active site" evidence="7">
    <location>
        <position position="195"/>
    </location>
</feature>
<comment type="similarity">
    <text evidence="1 6">Belongs to the AB hydrolase superfamily.</text>
</comment>
<dbReference type="GO" id="GO:0051723">
    <property type="term" value="F:protein methylesterase activity"/>
    <property type="evidence" value="ECO:0007669"/>
    <property type="project" value="UniProtKB-EC"/>
</dbReference>
<dbReference type="InterPro" id="IPR029058">
    <property type="entry name" value="AB_hydrolase_fold"/>
</dbReference>
<evidence type="ECO:0000313" key="9">
    <source>
        <dbReference type="EMBL" id="KAK8443358.1"/>
    </source>
</evidence>
<dbReference type="VEuPathDB" id="FungiDB:CJJ07_003785"/>
<accession>A0A5Q7YG08</accession>
<evidence type="ECO:0000256" key="3">
    <source>
        <dbReference type="ARBA" id="ARBA00022487"/>
    </source>
</evidence>
<dbReference type="PANTHER" id="PTHR14189:SF0">
    <property type="entry name" value="PROTEIN PHOSPHATASE METHYLESTERASE 1"/>
    <property type="match status" value="1"/>
</dbReference>
<gene>
    <name evidence="10" type="ORF">B9J08_003865</name>
    <name evidence="9" type="ORF">B9J08_01723</name>
</gene>
<dbReference type="PANTHER" id="PTHR14189">
    <property type="entry name" value="PROTEIN PHOSPHATASE METHYLESTERASE-1 RELATED"/>
    <property type="match status" value="1"/>
</dbReference>
<accession>A0A2H0ZU89</accession>
<dbReference type="STRING" id="498019.A0A2H0ZU89"/>
<comment type="caution">
    <text evidence="10">The sequence shown here is derived from an EMBL/GenBank/DDBJ whole genome shotgun (WGS) entry which is preliminary data.</text>
</comment>
<feature type="domain" description="AB hydrolase-1" evidence="8">
    <location>
        <begin position="85"/>
        <end position="334"/>
    </location>
</feature>